<feature type="region of interest" description="Disordered" evidence="1">
    <location>
        <begin position="964"/>
        <end position="1010"/>
    </location>
</feature>
<feature type="compositionally biased region" description="Acidic residues" evidence="1">
    <location>
        <begin position="662"/>
        <end position="674"/>
    </location>
</feature>
<dbReference type="Proteomes" id="UP000297245">
    <property type="component" value="Unassembled WGS sequence"/>
</dbReference>
<dbReference type="EMBL" id="ML179155">
    <property type="protein sequence ID" value="THU97444.1"/>
    <property type="molecule type" value="Genomic_DNA"/>
</dbReference>
<keyword evidence="3" id="KW-1185">Reference proteome</keyword>
<evidence type="ECO:0000256" key="1">
    <source>
        <dbReference type="SAM" id="MobiDB-lite"/>
    </source>
</evidence>
<feature type="region of interest" description="Disordered" evidence="1">
    <location>
        <begin position="14"/>
        <end position="36"/>
    </location>
</feature>
<name>A0A4S8M5E5_DENBC</name>
<reference evidence="2 3" key="1">
    <citation type="journal article" date="2019" name="Nat. Ecol. Evol.">
        <title>Megaphylogeny resolves global patterns of mushroom evolution.</title>
        <authorList>
            <person name="Varga T."/>
            <person name="Krizsan K."/>
            <person name="Foldi C."/>
            <person name="Dima B."/>
            <person name="Sanchez-Garcia M."/>
            <person name="Sanchez-Ramirez S."/>
            <person name="Szollosi G.J."/>
            <person name="Szarkandi J.G."/>
            <person name="Papp V."/>
            <person name="Albert L."/>
            <person name="Andreopoulos W."/>
            <person name="Angelini C."/>
            <person name="Antonin V."/>
            <person name="Barry K.W."/>
            <person name="Bougher N.L."/>
            <person name="Buchanan P."/>
            <person name="Buyck B."/>
            <person name="Bense V."/>
            <person name="Catcheside P."/>
            <person name="Chovatia M."/>
            <person name="Cooper J."/>
            <person name="Damon W."/>
            <person name="Desjardin D."/>
            <person name="Finy P."/>
            <person name="Geml J."/>
            <person name="Haridas S."/>
            <person name="Hughes K."/>
            <person name="Justo A."/>
            <person name="Karasinski D."/>
            <person name="Kautmanova I."/>
            <person name="Kiss B."/>
            <person name="Kocsube S."/>
            <person name="Kotiranta H."/>
            <person name="LaButti K.M."/>
            <person name="Lechner B.E."/>
            <person name="Liimatainen K."/>
            <person name="Lipzen A."/>
            <person name="Lukacs Z."/>
            <person name="Mihaltcheva S."/>
            <person name="Morgado L.N."/>
            <person name="Niskanen T."/>
            <person name="Noordeloos M.E."/>
            <person name="Ohm R.A."/>
            <person name="Ortiz-Santana B."/>
            <person name="Ovrebo C."/>
            <person name="Racz N."/>
            <person name="Riley R."/>
            <person name="Savchenko A."/>
            <person name="Shiryaev A."/>
            <person name="Soop K."/>
            <person name="Spirin V."/>
            <person name="Szebenyi C."/>
            <person name="Tomsovsky M."/>
            <person name="Tulloss R.E."/>
            <person name="Uehling J."/>
            <person name="Grigoriev I.V."/>
            <person name="Vagvolgyi C."/>
            <person name="Papp T."/>
            <person name="Martin F.M."/>
            <person name="Miettinen O."/>
            <person name="Hibbett D.S."/>
            <person name="Nagy L.G."/>
        </authorList>
    </citation>
    <scope>NUCLEOTIDE SEQUENCE [LARGE SCALE GENOMIC DNA]</scope>
    <source>
        <strain evidence="2 3">CBS 962.96</strain>
    </source>
</reference>
<gene>
    <name evidence="2" type="ORF">K435DRAFT_965461</name>
</gene>
<evidence type="ECO:0000313" key="3">
    <source>
        <dbReference type="Proteomes" id="UP000297245"/>
    </source>
</evidence>
<feature type="compositionally biased region" description="Low complexity" evidence="1">
    <location>
        <begin position="675"/>
        <end position="690"/>
    </location>
</feature>
<sequence length="1010" mass="113834">MNFSAPYFPGFPPPINGTHAAPPSHPTGFHTSDGRSTGSIIESYPASRNSCPNCSSYHCKSDDENFLRAIEEGRNDYGSRLGWIWYCISEAAPGANQSDREQVWRSLVESDEIWSIWEDGDNSNLPVAPIPLVFSYPYLYLYSSQSGNFDFITSIISRRIDLHSKNRCSPKLTPSPSPESQNTSVHMRLAIVLWKTLLATRRVKYLRNPSSVNCEIPSLIPKWWGMLPEPVKASLVIDDRSWDRFHMEQKHRGHTCMEQLPEKEMWSTWITVQALISTSIPLDIPLNDKNCPQCLTLQEQPIGRAEFVKPHVLALWYIARKICRWNGRPYPHPDNIWDSSCIFSHYTSWYKTLNLGKSLFNQATLGKVDGWLTDIWSSSNDEFNNSDLRKHVGKTFGQTPFLSKWELDWNENDLEPHWTETQTVISKISSSESSDGSDSDSVGPASWVSAVVLFTLAKIYGLEPLTVQYFDKIIVCTDVGELLQGAPLCSKTPPSKKFHEALKRSGHTCWSEKSRGPNSLTNLYFSAYSLLLGISDVPVIGCEERDHWTKCAACHAKCAFHDFSLVLNEELLGPLESPSDKAKKGRVKRLIFKLNYAQYQKNEHQYCYRPLYHSDLMMLTKNLSSLSNLFQYALDNGKDINLFDDDAGEIQLGYGPNNGYSDDCDSESDPEEDTQSSSSSRPESSAQLSQLVSGHENDTLNFEHLENPAQPVYTVSEDNSSHAYHNNHPNFSTGQVVPHIQNVTEGWTTLSHPDYPPQLDTLFENDHCLQPPMPNQSGTDHTQPGSYSQTIDSPGLFTISNFNLGNGHAFPFHESGNSVQHTQQIDVSLNGSNIINPPHTNANCHPLPALGIQTFGDTPFIPETGTSRNTRPPRPPRVDKMCTEIKKQLISMLESKKIRNTAGKLPWRNLFKILREHKCEFENWPKGTPEPSTRNGIEKAPQDEIKAIYKALFDKERPLRIRRIDGQSGGADRIFIPQDPSGSGSGNKRGRDEQGSNVEEGGINRRRLRM</sequence>
<organism evidence="2 3">
    <name type="scientific">Dendrothele bispora (strain CBS 962.96)</name>
    <dbReference type="NCBI Taxonomy" id="1314807"/>
    <lineage>
        <taxon>Eukaryota</taxon>
        <taxon>Fungi</taxon>
        <taxon>Dikarya</taxon>
        <taxon>Basidiomycota</taxon>
        <taxon>Agaricomycotina</taxon>
        <taxon>Agaricomycetes</taxon>
        <taxon>Agaricomycetidae</taxon>
        <taxon>Agaricales</taxon>
        <taxon>Agaricales incertae sedis</taxon>
        <taxon>Dendrothele</taxon>
    </lineage>
</organism>
<proteinExistence type="predicted"/>
<accession>A0A4S8M5E5</accession>
<evidence type="ECO:0000313" key="2">
    <source>
        <dbReference type="EMBL" id="THU97444.1"/>
    </source>
</evidence>
<dbReference type="AlphaFoldDB" id="A0A4S8M5E5"/>
<dbReference type="OrthoDB" id="3115065at2759"/>
<feature type="region of interest" description="Disordered" evidence="1">
    <location>
        <begin position="654"/>
        <end position="693"/>
    </location>
</feature>
<protein>
    <submittedName>
        <fullName evidence="2">Uncharacterized protein</fullName>
    </submittedName>
</protein>